<dbReference type="AlphaFoldDB" id="A0A0G2FGX5"/>
<dbReference type="InterPro" id="IPR036388">
    <property type="entry name" value="WH-like_DNA-bd_sf"/>
</dbReference>
<dbReference type="PRINTS" id="PR00053">
    <property type="entry name" value="FORKHEAD"/>
</dbReference>
<gene>
    <name evidence="5" type="ORF">UCDDA912_g06742</name>
</gene>
<evidence type="ECO:0000256" key="1">
    <source>
        <dbReference type="ARBA" id="ARBA00023125"/>
    </source>
</evidence>
<feature type="DNA-binding region" description="Fork-head" evidence="2">
    <location>
        <begin position="1"/>
        <end position="79"/>
    </location>
</feature>
<dbReference type="SMART" id="SM00339">
    <property type="entry name" value="FH"/>
    <property type="match status" value="1"/>
</dbReference>
<sequence length="330" mass="36813">MIALAIWKAPARRRTLAQIYDFIRTTWCYYRKDDTWENSIRHNLSLHKKFFEKQARAKDDPGKGNYWLIIPGNERELLDVYLKERSGTEGAILGKIGKGSPLRYRTSPSKPSAAVKTPANGKKSVARLTGATTLAPPKATSKYNTSPIRQHDKLRANIREMLETPQQVRDYNKKFPGRQSKASFAIWEDEASAPESESPLANSAGRMLDEIMSEKRNRKPAASPFKFASPLKAFPLFPSIDENTAWSLASPSKILSSPSKYLPEVSKLPGYDSENWIMSEDVNGLGNEIDLENFGSDDSNALDLTQTFRSIGEVPAGAEAYGPATLHRFG</sequence>
<protein>
    <submittedName>
        <fullName evidence="5">Putative forkhead box protein l2</fullName>
    </submittedName>
</protein>
<proteinExistence type="predicted"/>
<evidence type="ECO:0000259" key="4">
    <source>
        <dbReference type="PROSITE" id="PS50039"/>
    </source>
</evidence>
<dbReference type="OrthoDB" id="5954824at2759"/>
<dbReference type="SUPFAM" id="SSF46785">
    <property type="entry name" value="Winged helix' DNA-binding domain"/>
    <property type="match status" value="1"/>
</dbReference>
<dbReference type="InterPro" id="IPR050211">
    <property type="entry name" value="FOX_domain-containing"/>
</dbReference>
<evidence type="ECO:0000313" key="6">
    <source>
        <dbReference type="Proteomes" id="UP000034680"/>
    </source>
</evidence>
<dbReference type="PANTHER" id="PTHR11829">
    <property type="entry name" value="FORKHEAD BOX PROTEIN"/>
    <property type="match status" value="1"/>
</dbReference>
<reference evidence="5 6" key="2">
    <citation type="submission" date="2015-05" db="EMBL/GenBank/DDBJ databases">
        <authorList>
            <person name="Morales-Cruz A."/>
            <person name="Amrine K.C."/>
            <person name="Cantu D."/>
        </authorList>
    </citation>
    <scope>NUCLEOTIDE SEQUENCE [LARGE SCALE GENOMIC DNA]</scope>
    <source>
        <strain evidence="5">DA912</strain>
    </source>
</reference>
<dbReference type="InterPro" id="IPR001766">
    <property type="entry name" value="Fork_head_dom"/>
</dbReference>
<keyword evidence="6" id="KW-1185">Reference proteome</keyword>
<keyword evidence="2" id="KW-0539">Nucleus</keyword>
<dbReference type="STRING" id="1214573.A0A0G2FGX5"/>
<comment type="subcellular location">
    <subcellularLocation>
        <location evidence="2">Nucleus</location>
    </subcellularLocation>
</comment>
<name>A0A0G2FGX5_9PEZI</name>
<dbReference type="EMBL" id="LCUC01000247">
    <property type="protein sequence ID" value="KKY33366.1"/>
    <property type="molecule type" value="Genomic_DNA"/>
</dbReference>
<dbReference type="InterPro" id="IPR036390">
    <property type="entry name" value="WH_DNA-bd_sf"/>
</dbReference>
<feature type="region of interest" description="Disordered" evidence="3">
    <location>
        <begin position="102"/>
        <end position="122"/>
    </location>
</feature>
<reference evidence="5 6" key="1">
    <citation type="submission" date="2015-05" db="EMBL/GenBank/DDBJ databases">
        <title>Distinctive expansion of gene families associated with plant cell wall degradation and secondary metabolism in the genomes of grapevine trunk pathogens.</title>
        <authorList>
            <person name="Lawrence D.P."/>
            <person name="Travadon R."/>
            <person name="Rolshausen P.E."/>
            <person name="Baumgartner K."/>
        </authorList>
    </citation>
    <scope>NUCLEOTIDE SEQUENCE [LARGE SCALE GENOMIC DNA]</scope>
    <source>
        <strain evidence="5">DA912</strain>
    </source>
</reference>
<comment type="caution">
    <text evidence="5">The sequence shown here is derived from an EMBL/GenBank/DDBJ whole genome shotgun (WGS) entry which is preliminary data.</text>
</comment>
<accession>A0A0G2FGX5</accession>
<keyword evidence="1 2" id="KW-0238">DNA-binding</keyword>
<dbReference type="Proteomes" id="UP000034680">
    <property type="component" value="Unassembled WGS sequence"/>
</dbReference>
<evidence type="ECO:0000313" key="5">
    <source>
        <dbReference type="EMBL" id="KKY33366.1"/>
    </source>
</evidence>
<dbReference type="PANTHER" id="PTHR11829:SF343">
    <property type="entry name" value="FORK-HEAD DOMAIN-CONTAINING PROTEIN"/>
    <property type="match status" value="1"/>
</dbReference>
<dbReference type="PROSITE" id="PS50039">
    <property type="entry name" value="FORK_HEAD_3"/>
    <property type="match status" value="1"/>
</dbReference>
<feature type="domain" description="Fork-head" evidence="4">
    <location>
        <begin position="1"/>
        <end position="79"/>
    </location>
</feature>
<organism evidence="5 6">
    <name type="scientific">Diaporthe ampelina</name>
    <dbReference type="NCBI Taxonomy" id="1214573"/>
    <lineage>
        <taxon>Eukaryota</taxon>
        <taxon>Fungi</taxon>
        <taxon>Dikarya</taxon>
        <taxon>Ascomycota</taxon>
        <taxon>Pezizomycotina</taxon>
        <taxon>Sordariomycetes</taxon>
        <taxon>Sordariomycetidae</taxon>
        <taxon>Diaporthales</taxon>
        <taxon>Diaporthaceae</taxon>
        <taxon>Diaporthe</taxon>
    </lineage>
</organism>
<dbReference type="GO" id="GO:0000981">
    <property type="term" value="F:DNA-binding transcription factor activity, RNA polymerase II-specific"/>
    <property type="evidence" value="ECO:0007669"/>
    <property type="project" value="TreeGrafter"/>
</dbReference>
<dbReference type="GO" id="GO:0000978">
    <property type="term" value="F:RNA polymerase II cis-regulatory region sequence-specific DNA binding"/>
    <property type="evidence" value="ECO:0007669"/>
    <property type="project" value="TreeGrafter"/>
</dbReference>
<evidence type="ECO:0000256" key="3">
    <source>
        <dbReference type="SAM" id="MobiDB-lite"/>
    </source>
</evidence>
<dbReference type="GO" id="GO:0005634">
    <property type="term" value="C:nucleus"/>
    <property type="evidence" value="ECO:0007669"/>
    <property type="project" value="UniProtKB-SubCell"/>
</dbReference>
<dbReference type="Pfam" id="PF00250">
    <property type="entry name" value="Forkhead"/>
    <property type="match status" value="1"/>
</dbReference>
<dbReference type="CDD" id="cd00059">
    <property type="entry name" value="FH_FOX"/>
    <property type="match status" value="1"/>
</dbReference>
<evidence type="ECO:0000256" key="2">
    <source>
        <dbReference type="PROSITE-ProRule" id="PRU00089"/>
    </source>
</evidence>
<dbReference type="Gene3D" id="1.10.10.10">
    <property type="entry name" value="Winged helix-like DNA-binding domain superfamily/Winged helix DNA-binding domain"/>
    <property type="match status" value="1"/>
</dbReference>